<dbReference type="Pfam" id="PF13434">
    <property type="entry name" value="Lys_Orn_oxgnase"/>
    <property type="match status" value="1"/>
</dbReference>
<evidence type="ECO:0000313" key="17">
    <source>
        <dbReference type="Proteomes" id="UP000192445"/>
    </source>
</evidence>
<evidence type="ECO:0000256" key="15">
    <source>
        <dbReference type="ARBA" id="ARBA00048407"/>
    </source>
</evidence>
<evidence type="ECO:0000256" key="4">
    <source>
        <dbReference type="ARBA" id="ARBA00013076"/>
    </source>
</evidence>
<comment type="similarity">
    <text evidence="3">Belongs to the lysine N(6)-hydroxylase/L-ornithine N(5)-oxygenase family.</text>
</comment>
<evidence type="ECO:0000256" key="12">
    <source>
        <dbReference type="ARBA" id="ARBA00031158"/>
    </source>
</evidence>
<dbReference type="STRING" id="1935.B1H20_30145"/>
<keyword evidence="7" id="KW-0274">FAD</keyword>
<evidence type="ECO:0000256" key="5">
    <source>
        <dbReference type="ARBA" id="ARBA00016406"/>
    </source>
</evidence>
<comment type="catalytic activity">
    <reaction evidence="15">
        <text>L-lysine + NADPH + O2 = N(6)-hydroxy-L-lysine + NADP(+) + H2O</text>
        <dbReference type="Rhea" id="RHEA:23228"/>
        <dbReference type="ChEBI" id="CHEBI:15377"/>
        <dbReference type="ChEBI" id="CHEBI:15379"/>
        <dbReference type="ChEBI" id="CHEBI:32551"/>
        <dbReference type="ChEBI" id="CHEBI:57783"/>
        <dbReference type="ChEBI" id="CHEBI:57820"/>
        <dbReference type="ChEBI" id="CHEBI:58349"/>
        <dbReference type="EC" id="1.14.13.59"/>
    </reaction>
</comment>
<evidence type="ECO:0000256" key="8">
    <source>
        <dbReference type="ARBA" id="ARBA00022857"/>
    </source>
</evidence>
<dbReference type="InterPro" id="IPR036188">
    <property type="entry name" value="FAD/NAD-bd_sf"/>
</dbReference>
<evidence type="ECO:0000256" key="3">
    <source>
        <dbReference type="ARBA" id="ARBA00007588"/>
    </source>
</evidence>
<reference evidence="16 17" key="1">
    <citation type="submission" date="2017-03" db="EMBL/GenBank/DDBJ databases">
        <title>Complete Genome Sequence of a natural compounds producer, Streptomyces violaceus S21.</title>
        <authorList>
            <person name="Zhong C."/>
            <person name="Zhao Z."/>
            <person name="Fu J."/>
            <person name="Zong G."/>
            <person name="Qin R."/>
            <person name="Cao G."/>
        </authorList>
    </citation>
    <scope>NUCLEOTIDE SEQUENCE [LARGE SCALE GENOMIC DNA]</scope>
    <source>
        <strain evidence="16 17">S21</strain>
    </source>
</reference>
<keyword evidence="9" id="KW-0560">Oxidoreductase</keyword>
<dbReference type="SUPFAM" id="SSF51905">
    <property type="entry name" value="FAD/NAD(P)-binding domain"/>
    <property type="match status" value="2"/>
</dbReference>
<name>A0A1V0UIW0_STRVN</name>
<dbReference type="OrthoDB" id="7527071at2"/>
<evidence type="ECO:0000256" key="9">
    <source>
        <dbReference type="ARBA" id="ARBA00023002"/>
    </source>
</evidence>
<evidence type="ECO:0000256" key="14">
    <source>
        <dbReference type="ARBA" id="ARBA00032738"/>
    </source>
</evidence>
<evidence type="ECO:0000256" key="2">
    <source>
        <dbReference type="ARBA" id="ARBA00004924"/>
    </source>
</evidence>
<evidence type="ECO:0000313" key="16">
    <source>
        <dbReference type="EMBL" id="ARF65195.1"/>
    </source>
</evidence>
<dbReference type="RefSeq" id="WP_030187914.1">
    <property type="nucleotide sequence ID" value="NZ_CP020570.1"/>
</dbReference>
<evidence type="ECO:0000256" key="7">
    <source>
        <dbReference type="ARBA" id="ARBA00022827"/>
    </source>
</evidence>
<dbReference type="Gene3D" id="3.50.50.60">
    <property type="entry name" value="FAD/NAD(P)-binding domain"/>
    <property type="match status" value="1"/>
</dbReference>
<evidence type="ECO:0000256" key="11">
    <source>
        <dbReference type="ARBA" id="ARBA00029939"/>
    </source>
</evidence>
<dbReference type="EMBL" id="CP020570">
    <property type="protein sequence ID" value="ARF65195.1"/>
    <property type="molecule type" value="Genomic_DNA"/>
</dbReference>
<organism evidence="16 17">
    <name type="scientific">Streptomyces violaceoruber</name>
    <dbReference type="NCBI Taxonomy" id="1935"/>
    <lineage>
        <taxon>Bacteria</taxon>
        <taxon>Bacillati</taxon>
        <taxon>Actinomycetota</taxon>
        <taxon>Actinomycetes</taxon>
        <taxon>Kitasatosporales</taxon>
        <taxon>Streptomycetaceae</taxon>
        <taxon>Streptomyces</taxon>
        <taxon>Streptomyces violaceoruber group</taxon>
    </lineage>
</organism>
<dbReference type="AlphaFoldDB" id="A0A1V0UIW0"/>
<proteinExistence type="inferred from homology"/>
<evidence type="ECO:0000256" key="1">
    <source>
        <dbReference type="ARBA" id="ARBA00001974"/>
    </source>
</evidence>
<comment type="pathway">
    <text evidence="2">Siderophore biosynthesis.</text>
</comment>
<dbReference type="InterPro" id="IPR025700">
    <property type="entry name" value="Lys/Orn_oxygenase"/>
</dbReference>
<dbReference type="EC" id="1.14.13.59" evidence="4"/>
<comment type="cofactor">
    <cofactor evidence="1">
        <name>FAD</name>
        <dbReference type="ChEBI" id="CHEBI:57692"/>
    </cofactor>
</comment>
<evidence type="ECO:0000256" key="10">
    <source>
        <dbReference type="ARBA" id="ARBA00023033"/>
    </source>
</evidence>
<keyword evidence="8" id="KW-0521">NADP</keyword>
<keyword evidence="6" id="KW-0285">Flavoprotein</keyword>
<dbReference type="KEGG" id="svu:B1H20_30145"/>
<accession>A0A1V0UIW0</accession>
<protein>
    <recommendedName>
        <fullName evidence="5">L-lysine N6-monooxygenase MbtG</fullName>
        <ecNumber evidence="4">1.14.13.59</ecNumber>
    </recommendedName>
    <alternativeName>
        <fullName evidence="14">Lysine 6-N-hydroxylase</fullName>
    </alternativeName>
    <alternativeName>
        <fullName evidence="13">Lysine N6-hydroxylase</fullName>
    </alternativeName>
    <alternativeName>
        <fullName evidence="11">Lysine-N-oxygenase</fullName>
    </alternativeName>
    <alternativeName>
        <fullName evidence="12">Mycobactin synthase protein G</fullName>
    </alternativeName>
</protein>
<sequence length="464" mass="50868">MTPGPRTPPLDLLGVGVGPFNLSLAALADGVPGLRTAFHEQRPAFRWHPGLLIEGATLQVPFLADLVSLVEPTSPWSYLNYVKIRRRLFPFYFAERFHIHRSEFDDYLRWASTELPSTRFGHRVDTVAWDAEHGVFAVESTRLGPDGEALATGRTDTRNLALGVGTSPHVPPALRGLADDPAALVLHSADYLPQRDRLLAARHITVVGSGQSGAEVLLDLLRSRPEGAEGLTWLARTPAFAPMEYSKIGLEQFTPDYTRYFHGLPQATRDRLLPRQWQLYKGVSGDTLGDIHDELYRRSLGGSWPDVTLTPGIEVTGAATTAEGRVELRVEHGQQETSGRLTTDAVVLATGYRERPVDTLLAALDPYIVRDEAGRPQVDAAQRLVLAPEITGSVFVQNAERHTHGVGAPDLGLAAWRSAVIVNALTGKEFYPLPERTAFTTFGLGARDAEEDRSSALDAAEERR</sequence>
<evidence type="ECO:0000256" key="13">
    <source>
        <dbReference type="ARBA" id="ARBA00032493"/>
    </source>
</evidence>
<keyword evidence="10 16" id="KW-0503">Monooxygenase</keyword>
<gene>
    <name evidence="16" type="ORF">B1H20_30145</name>
</gene>
<evidence type="ECO:0000256" key="6">
    <source>
        <dbReference type="ARBA" id="ARBA00022630"/>
    </source>
</evidence>
<dbReference type="PANTHER" id="PTHR42802:SF1">
    <property type="entry name" value="L-ORNITHINE N(5)-MONOOXYGENASE"/>
    <property type="match status" value="1"/>
</dbReference>
<dbReference type="GO" id="GO:0047091">
    <property type="term" value="F:L-lysine 6-monooxygenase (NADPH) activity"/>
    <property type="evidence" value="ECO:0007669"/>
    <property type="project" value="UniProtKB-EC"/>
</dbReference>
<dbReference type="PANTHER" id="PTHR42802">
    <property type="entry name" value="MONOOXYGENASE"/>
    <property type="match status" value="1"/>
</dbReference>
<dbReference type="Proteomes" id="UP000192445">
    <property type="component" value="Chromosome"/>
</dbReference>